<protein>
    <submittedName>
        <fullName evidence="2">Uncharacterized protein</fullName>
    </submittedName>
</protein>
<feature type="compositionally biased region" description="Basic and acidic residues" evidence="1">
    <location>
        <begin position="44"/>
        <end position="55"/>
    </location>
</feature>
<evidence type="ECO:0000313" key="2">
    <source>
        <dbReference type="EMBL" id="KAG7728617.1"/>
    </source>
</evidence>
<accession>A0AAN6D7X2</accession>
<evidence type="ECO:0000313" key="4">
    <source>
        <dbReference type="Proteomes" id="UP000697297"/>
    </source>
</evidence>
<keyword evidence="4" id="KW-1185">Reference proteome</keyword>
<comment type="caution">
    <text evidence="2">The sequence shown here is derived from an EMBL/GenBank/DDBJ whole genome shotgun (WGS) entry which is preliminary data.</text>
</comment>
<organism evidence="2 5">
    <name type="scientific">Ogataea haglerorum</name>
    <dbReference type="NCBI Taxonomy" id="1937702"/>
    <lineage>
        <taxon>Eukaryota</taxon>
        <taxon>Fungi</taxon>
        <taxon>Dikarya</taxon>
        <taxon>Ascomycota</taxon>
        <taxon>Saccharomycotina</taxon>
        <taxon>Pichiomycetes</taxon>
        <taxon>Pichiales</taxon>
        <taxon>Pichiaceae</taxon>
        <taxon>Ogataea</taxon>
    </lineage>
</organism>
<dbReference type="AlphaFoldDB" id="A0AAN6D7X2"/>
<evidence type="ECO:0000256" key="1">
    <source>
        <dbReference type="SAM" id="MobiDB-lite"/>
    </source>
</evidence>
<dbReference type="EMBL" id="JAHLUN010000002">
    <property type="protein sequence ID" value="KAG7768212.1"/>
    <property type="molecule type" value="Genomic_DNA"/>
</dbReference>
<sequence>MDPLEGEEIKGFKIGDKTVDVGQLRHPHSRVVHCLPGKEELAHGGLLRTDKRPKGSENNNGDLVQEAINLKKKQKEILEQDEKKQ</sequence>
<reference evidence="2 4" key="1">
    <citation type="journal article" date="2021" name="G3 (Bethesda)">
        <title>Genomic diversity, chromosomal rearrangements, and interspecies hybridization in the ogataea polymorpha species complex.</title>
        <authorList>
            <person name="Hanson S.J."/>
            <person name="Cinneide E.O."/>
            <person name="Salzberg L.I."/>
            <person name="Wolfe K.H."/>
            <person name="McGowan J."/>
            <person name="Fitzpatrick D.A."/>
            <person name="Matlin K."/>
        </authorList>
    </citation>
    <scope>NUCLEOTIDE SEQUENCE</scope>
    <source>
        <strain evidence="3">81-436-3</strain>
        <strain evidence="2">83-405-1</strain>
    </source>
</reference>
<dbReference type="Proteomes" id="UP000738402">
    <property type="component" value="Unassembled WGS sequence"/>
</dbReference>
<feature type="region of interest" description="Disordered" evidence="1">
    <location>
        <begin position="44"/>
        <end position="63"/>
    </location>
</feature>
<dbReference type="Proteomes" id="UP000697297">
    <property type="component" value="Unassembled WGS sequence"/>
</dbReference>
<evidence type="ECO:0000313" key="5">
    <source>
        <dbReference type="Proteomes" id="UP000738402"/>
    </source>
</evidence>
<proteinExistence type="predicted"/>
<dbReference type="EMBL" id="JAHLUH010000004">
    <property type="protein sequence ID" value="KAG7728617.1"/>
    <property type="molecule type" value="Genomic_DNA"/>
</dbReference>
<evidence type="ECO:0000313" key="3">
    <source>
        <dbReference type="EMBL" id="KAG7768212.1"/>
    </source>
</evidence>
<gene>
    <name evidence="2" type="ORF">KL933_001850</name>
    <name evidence="3" type="ORF">KL946_001030</name>
</gene>
<name>A0AAN6D7X2_9ASCO</name>